<feature type="coiled-coil region" evidence="1">
    <location>
        <begin position="56"/>
        <end position="132"/>
    </location>
</feature>
<protein>
    <submittedName>
        <fullName evidence="2">Uncharacterized protein</fullName>
    </submittedName>
</protein>
<reference evidence="2 3" key="1">
    <citation type="submission" date="2016-11" db="EMBL/GenBank/DDBJ databases">
        <title>The macronuclear genome of Stentor coeruleus: a giant cell with tiny introns.</title>
        <authorList>
            <person name="Slabodnick M."/>
            <person name="Ruby J.G."/>
            <person name="Reiff S.B."/>
            <person name="Swart E.C."/>
            <person name="Gosai S."/>
            <person name="Prabakaran S."/>
            <person name="Witkowska E."/>
            <person name="Larue G.E."/>
            <person name="Fisher S."/>
            <person name="Freeman R.M."/>
            <person name="Gunawardena J."/>
            <person name="Chu W."/>
            <person name="Stover N.A."/>
            <person name="Gregory B.D."/>
            <person name="Nowacki M."/>
            <person name="Derisi J."/>
            <person name="Roy S.W."/>
            <person name="Marshall W.F."/>
            <person name="Sood P."/>
        </authorList>
    </citation>
    <scope>NUCLEOTIDE SEQUENCE [LARGE SCALE GENOMIC DNA]</scope>
    <source>
        <strain evidence="2">WM001</strain>
    </source>
</reference>
<keyword evidence="3" id="KW-1185">Reference proteome</keyword>
<sequence>MSEDITDEQWKAKFYEEKKKCNDLEKLLLNSQNFLQTKIIELEMATTHSDELKKFLKQSMEKCERKKDQIALLKDDLNYKNKEIKELRADLEFVNEKNARLRKHRHQSVFEIRDLEVKLAQEDEKMSILTQTPKSCRKKEKFKKLSIQTQESASIKFHKEFMKKITLTESKLELERLLEIKEDELSIEFQKSRELINSNLKLKHELFMVTEDIKNLQDEKRIIEQLSEEIKQTFHSKIETFKEKISILVRENEDLKITLKEYQERDSAFDNSEHESIGNLGEELSKVSGGSRFIEKSFEDYLLCHEFSHFQLGDNQMILELKRKNHKLEELLRVSNSQAKKLNEKLLRYKKVSEILNTKLKESLKILEDFKNNCDVLSYAYEVKKLTEEKERLQEEVTKYKHEISINITKESHRNILSCNRSYLEDLSSHNTVDMMCKTNCPSRFQDERRRNIASWGYNLLSQI</sequence>
<feature type="coiled-coil region" evidence="1">
    <location>
        <begin position="318"/>
        <end position="345"/>
    </location>
</feature>
<feature type="coiled-coil region" evidence="1">
    <location>
        <begin position="209"/>
        <end position="265"/>
    </location>
</feature>
<comment type="caution">
    <text evidence="2">The sequence shown here is derived from an EMBL/GenBank/DDBJ whole genome shotgun (WGS) entry which is preliminary data.</text>
</comment>
<proteinExistence type="predicted"/>
<name>A0A1R2BFY1_9CILI</name>
<dbReference type="AlphaFoldDB" id="A0A1R2BFY1"/>
<evidence type="ECO:0000313" key="2">
    <source>
        <dbReference type="EMBL" id="OMJ75683.1"/>
    </source>
</evidence>
<accession>A0A1R2BFY1</accession>
<evidence type="ECO:0000313" key="3">
    <source>
        <dbReference type="Proteomes" id="UP000187209"/>
    </source>
</evidence>
<feature type="coiled-coil region" evidence="1">
    <location>
        <begin position="376"/>
        <end position="403"/>
    </location>
</feature>
<dbReference type="EMBL" id="MPUH01000675">
    <property type="protein sequence ID" value="OMJ75683.1"/>
    <property type="molecule type" value="Genomic_DNA"/>
</dbReference>
<evidence type="ECO:0000256" key="1">
    <source>
        <dbReference type="SAM" id="Coils"/>
    </source>
</evidence>
<keyword evidence="1" id="KW-0175">Coiled coil</keyword>
<dbReference type="Proteomes" id="UP000187209">
    <property type="component" value="Unassembled WGS sequence"/>
</dbReference>
<gene>
    <name evidence="2" type="ORF">SteCoe_25121</name>
</gene>
<organism evidence="2 3">
    <name type="scientific">Stentor coeruleus</name>
    <dbReference type="NCBI Taxonomy" id="5963"/>
    <lineage>
        <taxon>Eukaryota</taxon>
        <taxon>Sar</taxon>
        <taxon>Alveolata</taxon>
        <taxon>Ciliophora</taxon>
        <taxon>Postciliodesmatophora</taxon>
        <taxon>Heterotrichea</taxon>
        <taxon>Heterotrichida</taxon>
        <taxon>Stentoridae</taxon>
        <taxon>Stentor</taxon>
    </lineage>
</organism>